<dbReference type="RefSeq" id="WP_179929661.1">
    <property type="nucleotide sequence ID" value="NZ_JACCDF010000003.1"/>
</dbReference>
<feature type="compositionally biased region" description="Basic and acidic residues" evidence="1">
    <location>
        <begin position="399"/>
        <end position="438"/>
    </location>
</feature>
<evidence type="ECO:0000313" key="2">
    <source>
        <dbReference type="EMBL" id="NYS60332.1"/>
    </source>
</evidence>
<keyword evidence="3" id="KW-1185">Reference proteome</keyword>
<feature type="region of interest" description="Disordered" evidence="1">
    <location>
        <begin position="276"/>
        <end position="304"/>
    </location>
</feature>
<organism evidence="2 3">
    <name type="scientific">Vreelandella salicampi</name>
    <dbReference type="NCBI Taxonomy" id="1449798"/>
    <lineage>
        <taxon>Bacteria</taxon>
        <taxon>Pseudomonadati</taxon>
        <taxon>Pseudomonadota</taxon>
        <taxon>Gammaproteobacteria</taxon>
        <taxon>Oceanospirillales</taxon>
        <taxon>Halomonadaceae</taxon>
        <taxon>Vreelandella</taxon>
    </lineage>
</organism>
<feature type="region of interest" description="Disordered" evidence="1">
    <location>
        <begin position="394"/>
        <end position="577"/>
    </location>
</feature>
<feature type="compositionally biased region" description="Basic and acidic residues" evidence="1">
    <location>
        <begin position="462"/>
        <end position="510"/>
    </location>
</feature>
<dbReference type="PANTHER" id="PTHR23159">
    <property type="entry name" value="CENTROSOMAL PROTEIN 2"/>
    <property type="match status" value="1"/>
</dbReference>
<feature type="compositionally biased region" description="Low complexity" evidence="1">
    <location>
        <begin position="439"/>
        <end position="454"/>
    </location>
</feature>
<reference evidence="2 3" key="1">
    <citation type="journal article" date="2015" name="Int. J. Syst. Evol. Microbiol.">
        <title>Halomonas salicampi sp. nov., a halotolerant and alkalitolerant bacterium isolated from a saltern soil.</title>
        <authorList>
            <person name="Lee J.C."/>
            <person name="Kim Y.S."/>
            <person name="Yun B.S."/>
            <person name="Whang K.S."/>
        </authorList>
    </citation>
    <scope>NUCLEOTIDE SEQUENCE [LARGE SCALE GENOMIC DNA]</scope>
    <source>
        <strain evidence="2 3">BH103</strain>
    </source>
</reference>
<gene>
    <name evidence="2" type="ORF">HZS81_06080</name>
</gene>
<dbReference type="Proteomes" id="UP000586119">
    <property type="component" value="Unassembled WGS sequence"/>
</dbReference>
<proteinExistence type="predicted"/>
<name>A0A7Z0LK06_9GAMM</name>
<dbReference type="EMBL" id="JACCDF010000003">
    <property type="protein sequence ID" value="NYS60332.1"/>
    <property type="molecule type" value="Genomic_DNA"/>
</dbReference>
<dbReference type="PANTHER" id="PTHR23159:SF31">
    <property type="entry name" value="CENTROSOME-ASSOCIATED PROTEIN CEP250 ISOFORM X1"/>
    <property type="match status" value="1"/>
</dbReference>
<evidence type="ECO:0000313" key="3">
    <source>
        <dbReference type="Proteomes" id="UP000586119"/>
    </source>
</evidence>
<comment type="caution">
    <text evidence="2">The sequence shown here is derived from an EMBL/GenBank/DDBJ whole genome shotgun (WGS) entry which is preliminary data.</text>
</comment>
<sequence length="885" mass="99240">MNTLLQHLHTHSSAPLGHTFIIGAGDGSQLPQWRELHSEYLHLAEAHPQQAKSLSQRTQGHAQESVFEGAITPEAQQNATLHVLTLPHYSSTQAPSALQDFLPNVREHSTETVAAQRLETWLSQTALDPSATHTLVLNAPGQGHALLCATASEVIQAFSWIIVSTAEEALYENDVDSATLDTTLTQLGYARVLEDDSAVYPTVTRLYQRQPAVIERLTLIKERDALASANAKLTTEQQEQAKRLESLNDKITEYETLLKDNAQQLNEAATALRETDAELQERTQERDVARKQTDDTKKALDEKTKQLTECDKQLEEARANAHDEATQHAQALENAQKQLAEHDEQFKQRTQERDAARKQSEEHKKSLEEKSKLLSERIEQLSEKDKALNAANEQLAQRTQERDQAKQALDAAKKQDGEHKKALEEKAKQLAERDKQLEEAQATAQDEATQHAQALENAQKQLAERDEQFKQRTQERDAARKQSEEHKKSLDEKSKQLSERDEQLSGKDKALNAAKEQLAQRTQERDQSNQALDAAKKQGDEHKKALEEKAKQLAERDQQLEEARATAKSEQEAGVIAKSEATKQSQALEEANKQIEALTQQLASKENSLHNTEERFSSLESKLDQLFGEQRSYIQQTSNALGQHVTRSARQQRDEQALTHYLHHGQRPISTEFAPNFAIALLERRDTQRYDVMVVLGSTPITELLAQAVINEGRHQPRLTAQSQAKNGKDVQQFVAPSQDDLPQAVISLAHKKSICKTLKQRLAANHSQEAVSVVHAPWVEAGTQGALFYACETTLQRLNQWLEEDAKVLVIVGNALAEANHSRIAALPQLLQHLPTQTLDVVVEGASYAQESELKAEWETLLNARQREVEWLHIPTAIGLRIEG</sequence>
<feature type="region of interest" description="Disordered" evidence="1">
    <location>
        <begin position="339"/>
        <end position="370"/>
    </location>
</feature>
<feature type="compositionally biased region" description="Basic and acidic residues" evidence="1">
    <location>
        <begin position="534"/>
        <end position="571"/>
    </location>
</feature>
<protein>
    <submittedName>
        <fullName evidence="2">Uncharacterized protein</fullName>
    </submittedName>
</protein>
<evidence type="ECO:0000256" key="1">
    <source>
        <dbReference type="SAM" id="MobiDB-lite"/>
    </source>
</evidence>
<dbReference type="AlphaFoldDB" id="A0A7Z0LK06"/>
<accession>A0A7Z0LK06</accession>